<comment type="similarity">
    <text evidence="1">Belongs to the metallo-dependent hydrolases superfamily. NagA family.</text>
</comment>
<dbReference type="NCBIfam" id="TIGR00221">
    <property type="entry name" value="nagA"/>
    <property type="match status" value="1"/>
</dbReference>
<dbReference type="EC" id="3.5.1.25" evidence="6"/>
<dbReference type="InterPro" id="IPR011059">
    <property type="entry name" value="Metal-dep_hydrolase_composite"/>
</dbReference>
<dbReference type="InterPro" id="IPR032466">
    <property type="entry name" value="Metal_Hydrolase"/>
</dbReference>
<keyword evidence="2" id="KW-0479">Metal-binding</keyword>
<dbReference type="Gene3D" id="2.30.40.10">
    <property type="entry name" value="Urease, subunit C, domain 1"/>
    <property type="match status" value="1"/>
</dbReference>
<dbReference type="PANTHER" id="PTHR11113:SF14">
    <property type="entry name" value="N-ACETYLGLUCOSAMINE-6-PHOSPHATE DEACETYLASE"/>
    <property type="match status" value="1"/>
</dbReference>
<evidence type="ECO:0000313" key="6">
    <source>
        <dbReference type="EMBL" id="VAW31911.1"/>
    </source>
</evidence>
<dbReference type="GO" id="GO:0006046">
    <property type="term" value="P:N-acetylglucosamine catabolic process"/>
    <property type="evidence" value="ECO:0007669"/>
    <property type="project" value="TreeGrafter"/>
</dbReference>
<dbReference type="InterPro" id="IPR003764">
    <property type="entry name" value="GlcNAc_6-P_deAcase"/>
</dbReference>
<evidence type="ECO:0000256" key="4">
    <source>
        <dbReference type="ARBA" id="ARBA00023277"/>
    </source>
</evidence>
<keyword evidence="3 6" id="KW-0378">Hydrolase</keyword>
<dbReference type="GO" id="GO:0046872">
    <property type="term" value="F:metal ion binding"/>
    <property type="evidence" value="ECO:0007669"/>
    <property type="project" value="UniProtKB-KW"/>
</dbReference>
<dbReference type="GO" id="GO:0008448">
    <property type="term" value="F:N-acetylglucosamine-6-phosphate deacetylase activity"/>
    <property type="evidence" value="ECO:0007669"/>
    <property type="project" value="UniProtKB-EC"/>
</dbReference>
<sequence length="400" mass="42139">MTLQLLLYWLAMICIQHTTVYTPDGVLEDGAVLLQDDRIQTIAPTSQINLPENATCINGQGLHLVPGFIDLQLNGAIGLDFTTEPSSIWPVAAHLPRYGVTSFLPTIISSPLTAVQAAQEVIVGESPANFIGATPLGLHLEGPFLNPAKKGAHNPAYLQTPTETAVVTWSPESGVRLVTLAPELPNALTVAHILAERGVVVSAGHSTATFAQAKAGFAAGICYGTHLFNAMPPLHHRELGLAGALLADDRATVGLIVDGEHVHPELVKMVWELVGNGRLTLVSDAMAALGMAPGSYKLGDFDVIVDETTARLSTGSLAGSILSMDSALRNLIGFTSCTLADGLPTVSSTPANLLNLPQKGRIAPNCDADLVLLTANLQVHTTFVNGRISYQKNLSADFTD</sequence>
<dbReference type="AlphaFoldDB" id="A0A3B0UL86"/>
<evidence type="ECO:0000259" key="5">
    <source>
        <dbReference type="Pfam" id="PF01979"/>
    </source>
</evidence>
<feature type="domain" description="Amidohydrolase-related" evidence="5">
    <location>
        <begin position="64"/>
        <end position="388"/>
    </location>
</feature>
<organism evidence="6">
    <name type="scientific">hydrothermal vent metagenome</name>
    <dbReference type="NCBI Taxonomy" id="652676"/>
    <lineage>
        <taxon>unclassified sequences</taxon>
        <taxon>metagenomes</taxon>
        <taxon>ecological metagenomes</taxon>
    </lineage>
</organism>
<dbReference type="Pfam" id="PF01979">
    <property type="entry name" value="Amidohydro_1"/>
    <property type="match status" value="1"/>
</dbReference>
<proteinExistence type="inferred from homology"/>
<dbReference type="SUPFAM" id="SSF51338">
    <property type="entry name" value="Composite domain of metallo-dependent hydrolases"/>
    <property type="match status" value="1"/>
</dbReference>
<accession>A0A3B0UL86</accession>
<dbReference type="PIRSF" id="PIRSF038994">
    <property type="entry name" value="NagA"/>
    <property type="match status" value="1"/>
</dbReference>
<dbReference type="CDD" id="cd00854">
    <property type="entry name" value="NagA"/>
    <property type="match status" value="1"/>
</dbReference>
<dbReference type="PANTHER" id="PTHR11113">
    <property type="entry name" value="N-ACETYLGLUCOSAMINE-6-PHOSPHATE DEACETYLASE"/>
    <property type="match status" value="1"/>
</dbReference>
<evidence type="ECO:0000256" key="1">
    <source>
        <dbReference type="ARBA" id="ARBA00010716"/>
    </source>
</evidence>
<dbReference type="Gene3D" id="3.20.20.140">
    <property type="entry name" value="Metal-dependent hydrolases"/>
    <property type="match status" value="1"/>
</dbReference>
<dbReference type="SUPFAM" id="SSF51556">
    <property type="entry name" value="Metallo-dependent hydrolases"/>
    <property type="match status" value="1"/>
</dbReference>
<dbReference type="InterPro" id="IPR006680">
    <property type="entry name" value="Amidohydro-rel"/>
</dbReference>
<keyword evidence="4" id="KW-0119">Carbohydrate metabolism</keyword>
<name>A0A3B0UL86_9ZZZZ</name>
<protein>
    <submittedName>
        <fullName evidence="6">N-acetylglucosamine-6-phosphate deacetylase</fullName>
        <ecNumber evidence="6">3.5.1.25</ecNumber>
    </submittedName>
</protein>
<reference evidence="6" key="1">
    <citation type="submission" date="2018-06" db="EMBL/GenBank/DDBJ databases">
        <authorList>
            <person name="Zhirakovskaya E."/>
        </authorList>
    </citation>
    <scope>NUCLEOTIDE SEQUENCE</scope>
</reference>
<gene>
    <name evidence="6" type="ORF">MNBD_CHLOROFLEXI01-3641</name>
</gene>
<dbReference type="EMBL" id="UOEU01000303">
    <property type="protein sequence ID" value="VAW31911.1"/>
    <property type="molecule type" value="Genomic_DNA"/>
</dbReference>
<evidence type="ECO:0000256" key="2">
    <source>
        <dbReference type="ARBA" id="ARBA00022723"/>
    </source>
</evidence>
<evidence type="ECO:0000256" key="3">
    <source>
        <dbReference type="ARBA" id="ARBA00022801"/>
    </source>
</evidence>